<dbReference type="Gene3D" id="1.10.600.10">
    <property type="entry name" value="Farnesyl Diphosphate Synthase"/>
    <property type="match status" value="2"/>
</dbReference>
<dbReference type="GO" id="GO:0046872">
    <property type="term" value="F:metal ion binding"/>
    <property type="evidence" value="ECO:0007669"/>
    <property type="project" value="UniProtKB-KW"/>
</dbReference>
<dbReference type="SUPFAM" id="SSF48576">
    <property type="entry name" value="Terpenoid synthases"/>
    <property type="match status" value="1"/>
</dbReference>
<keyword evidence="5 6" id="KW-0456">Lyase</keyword>
<dbReference type="Proteomes" id="UP001215151">
    <property type="component" value="Unassembled WGS sequence"/>
</dbReference>
<comment type="cofactor">
    <cofactor evidence="1 6">
        <name>Mg(2+)</name>
        <dbReference type="ChEBI" id="CHEBI:18420"/>
    </cofactor>
</comment>
<evidence type="ECO:0000256" key="1">
    <source>
        <dbReference type="ARBA" id="ARBA00001946"/>
    </source>
</evidence>
<keyword evidence="4 6" id="KW-0460">Magnesium</keyword>
<proteinExistence type="inferred from homology"/>
<dbReference type="GO" id="GO:0008299">
    <property type="term" value="P:isoprenoid biosynthetic process"/>
    <property type="evidence" value="ECO:0007669"/>
    <property type="project" value="UniProtKB-ARBA"/>
</dbReference>
<dbReference type="InterPro" id="IPR034686">
    <property type="entry name" value="Terpene_cyclase-like_2"/>
</dbReference>
<dbReference type="AlphaFoldDB" id="A0AAD7XG49"/>
<gene>
    <name evidence="7" type="ORF">ONZ51_g762</name>
</gene>
<organism evidence="7 8">
    <name type="scientific">Trametes cubensis</name>
    <dbReference type="NCBI Taxonomy" id="1111947"/>
    <lineage>
        <taxon>Eukaryota</taxon>
        <taxon>Fungi</taxon>
        <taxon>Dikarya</taxon>
        <taxon>Basidiomycota</taxon>
        <taxon>Agaricomycotina</taxon>
        <taxon>Agaricomycetes</taxon>
        <taxon>Polyporales</taxon>
        <taxon>Polyporaceae</taxon>
        <taxon>Trametes</taxon>
    </lineage>
</organism>
<dbReference type="PANTHER" id="PTHR35201:SF4">
    <property type="entry name" value="BETA-PINACENE SYNTHASE-RELATED"/>
    <property type="match status" value="1"/>
</dbReference>
<dbReference type="PANTHER" id="PTHR35201">
    <property type="entry name" value="TERPENE SYNTHASE"/>
    <property type="match status" value="1"/>
</dbReference>
<evidence type="ECO:0000256" key="3">
    <source>
        <dbReference type="ARBA" id="ARBA00022723"/>
    </source>
</evidence>
<evidence type="ECO:0000256" key="6">
    <source>
        <dbReference type="RuleBase" id="RU366034"/>
    </source>
</evidence>
<keyword evidence="8" id="KW-1185">Reference proteome</keyword>
<dbReference type="Pfam" id="PF19086">
    <property type="entry name" value="Terpene_syn_C_2"/>
    <property type="match status" value="1"/>
</dbReference>
<protein>
    <recommendedName>
        <fullName evidence="6">Terpene synthase</fullName>
        <ecNumber evidence="6">4.2.3.-</ecNumber>
    </recommendedName>
</protein>
<evidence type="ECO:0000313" key="8">
    <source>
        <dbReference type="Proteomes" id="UP001215151"/>
    </source>
</evidence>
<comment type="similarity">
    <text evidence="2 6">Belongs to the terpene synthase family.</text>
</comment>
<dbReference type="EMBL" id="JAPEVG010000009">
    <property type="protein sequence ID" value="KAJ8497019.1"/>
    <property type="molecule type" value="Genomic_DNA"/>
</dbReference>
<keyword evidence="3 6" id="KW-0479">Metal-binding</keyword>
<evidence type="ECO:0000256" key="2">
    <source>
        <dbReference type="ARBA" id="ARBA00006333"/>
    </source>
</evidence>
<evidence type="ECO:0000256" key="5">
    <source>
        <dbReference type="ARBA" id="ARBA00023239"/>
    </source>
</evidence>
<accession>A0AAD7XG49</accession>
<dbReference type="GO" id="GO:0010333">
    <property type="term" value="F:terpene synthase activity"/>
    <property type="evidence" value="ECO:0007669"/>
    <property type="project" value="InterPro"/>
</dbReference>
<comment type="caution">
    <text evidence="7">The sequence shown here is derived from an EMBL/GenBank/DDBJ whole genome shotgun (WGS) entry which is preliminary data.</text>
</comment>
<evidence type="ECO:0000313" key="7">
    <source>
        <dbReference type="EMBL" id="KAJ8497019.1"/>
    </source>
</evidence>
<reference evidence="7" key="1">
    <citation type="submission" date="2022-11" db="EMBL/GenBank/DDBJ databases">
        <title>Genome Sequence of Cubamyces cubensis.</title>
        <authorList>
            <person name="Buettner E."/>
        </authorList>
    </citation>
    <scope>NUCLEOTIDE SEQUENCE</scope>
    <source>
        <strain evidence="7">MPL-01</strain>
    </source>
</reference>
<sequence length="311" mass="35407">MDSQRTTLLTLPDLHAITPFVGSFNPHYAKVALESSAWVDDSRALSDKKRAFFFQTGHELLCAHAYPYADEERYRVTCDFINLLFVFDETSDDQTGEGVSRTGSVFYNALTKPEYDDGTPLCKSTKEFRQRLLKHCRPLTYQRRFAASIAASPPAFALIGYALGIDLPDDILEYPAMMAMYSASADMVCWSNDLYSYNIEQAMGHTGNNIITVLMTHKGLGLQEAANYIGEHWKTLIKTYLDAKKSLPNWGVKIDHEVVQYTMALESWVIGNLNWSFESLRYFGSTRHEVRRTLVVRLHLRQIEEGDETDV</sequence>
<name>A0AAD7XG49_9APHY</name>
<dbReference type="EC" id="4.2.3.-" evidence="6"/>
<evidence type="ECO:0000256" key="4">
    <source>
        <dbReference type="ARBA" id="ARBA00022842"/>
    </source>
</evidence>
<dbReference type="InterPro" id="IPR008949">
    <property type="entry name" value="Isoprenoid_synthase_dom_sf"/>
</dbReference>